<dbReference type="InterPro" id="IPR018247">
    <property type="entry name" value="EF_Hand_1_Ca_BS"/>
</dbReference>
<dbReference type="Proteomes" id="UP000061010">
    <property type="component" value="Chromosome"/>
</dbReference>
<dbReference type="PROSITE" id="PS00018">
    <property type="entry name" value="EF_HAND_1"/>
    <property type="match status" value="2"/>
</dbReference>
<sequence length="104" mass="11194" precursor="true">MKRYASLSMMALFLMAGAAFAGGQTTTPTTDHGQHKPMDHKKQEHGQHKPAAADADFTKLDANKDGSLSKEELAKHKLAPHFGMLDSNKDGKLSPQEFAAGKGM</sequence>
<keyword evidence="5" id="KW-1185">Reference proteome</keyword>
<dbReference type="SUPFAM" id="SSF47473">
    <property type="entry name" value="EF-hand"/>
    <property type="match status" value="1"/>
</dbReference>
<evidence type="ECO:0000313" key="5">
    <source>
        <dbReference type="Proteomes" id="UP000061010"/>
    </source>
</evidence>
<name>A0A0S1AZI5_9GAMM</name>
<reference evidence="4 5" key="1">
    <citation type="journal article" date="2015" name="Genome Announc.">
        <title>Complete Genome Sequencing of Stenotrophomonas acidaminiphila ZAC14D2_NAIMI4_2, a Multidrug-Resistant Strain Isolated from Sediments of a Polluted River in Mexico, Uncovers New Antibiotic Resistance Genes and a Novel Class-II Lasso Peptide Biosynthesis Gene Cluster.</title>
        <authorList>
            <person name="Vinuesa P."/>
            <person name="Ochoa-Sanchez L.E."/>
        </authorList>
    </citation>
    <scope>NUCLEOTIDE SEQUENCE [LARGE SCALE GENOMIC DNA]</scope>
    <source>
        <strain evidence="4 5">ZAC14D2_NAIMI4_2</strain>
    </source>
</reference>
<protein>
    <submittedName>
        <fullName evidence="4">Calcium sensor EFh</fullName>
    </submittedName>
</protein>
<dbReference type="Pfam" id="PF13202">
    <property type="entry name" value="EF-hand_5"/>
    <property type="match status" value="2"/>
</dbReference>
<dbReference type="OrthoDB" id="6053359at2"/>
<feature type="domain" description="EF-hand" evidence="3">
    <location>
        <begin position="56"/>
        <end position="74"/>
    </location>
</feature>
<feature type="chain" id="PRO_5006588403" evidence="2">
    <location>
        <begin position="22"/>
        <end position="104"/>
    </location>
</feature>
<feature type="compositionally biased region" description="Basic and acidic residues" evidence="1">
    <location>
        <begin position="32"/>
        <end position="47"/>
    </location>
</feature>
<proteinExistence type="predicted"/>
<evidence type="ECO:0000259" key="3">
    <source>
        <dbReference type="Pfam" id="PF13202"/>
    </source>
</evidence>
<dbReference type="GO" id="GO:0005509">
    <property type="term" value="F:calcium ion binding"/>
    <property type="evidence" value="ECO:0007669"/>
    <property type="project" value="InterPro"/>
</dbReference>
<organism evidence="4 5">
    <name type="scientific">Stenotrophomonas acidaminiphila</name>
    <dbReference type="NCBI Taxonomy" id="128780"/>
    <lineage>
        <taxon>Bacteria</taxon>
        <taxon>Pseudomonadati</taxon>
        <taxon>Pseudomonadota</taxon>
        <taxon>Gammaproteobacteria</taxon>
        <taxon>Lysobacterales</taxon>
        <taxon>Lysobacteraceae</taxon>
        <taxon>Stenotrophomonas</taxon>
    </lineage>
</organism>
<dbReference type="PATRIC" id="fig|128780.6.peg.1824"/>
<feature type="region of interest" description="Disordered" evidence="1">
    <location>
        <begin position="23"/>
        <end position="59"/>
    </location>
</feature>
<evidence type="ECO:0000313" key="4">
    <source>
        <dbReference type="EMBL" id="ALJ28200.1"/>
    </source>
</evidence>
<dbReference type="InterPro" id="IPR011992">
    <property type="entry name" value="EF-hand-dom_pair"/>
</dbReference>
<feature type="signal peptide" evidence="2">
    <location>
        <begin position="1"/>
        <end position="21"/>
    </location>
</feature>
<dbReference type="KEGG" id="sacz:AOT14_18210"/>
<evidence type="ECO:0000256" key="1">
    <source>
        <dbReference type="SAM" id="MobiDB-lite"/>
    </source>
</evidence>
<dbReference type="InterPro" id="IPR002048">
    <property type="entry name" value="EF_hand_dom"/>
</dbReference>
<gene>
    <name evidence="4" type="ORF">AOT14_18210</name>
</gene>
<dbReference type="EMBL" id="CP012900">
    <property type="protein sequence ID" value="ALJ28200.1"/>
    <property type="molecule type" value="Genomic_DNA"/>
</dbReference>
<feature type="region of interest" description="Disordered" evidence="1">
    <location>
        <begin position="82"/>
        <end position="104"/>
    </location>
</feature>
<evidence type="ECO:0000256" key="2">
    <source>
        <dbReference type="SAM" id="SignalP"/>
    </source>
</evidence>
<keyword evidence="2" id="KW-0732">Signal</keyword>
<dbReference type="Gene3D" id="1.10.238.10">
    <property type="entry name" value="EF-hand"/>
    <property type="match status" value="1"/>
</dbReference>
<accession>A0A0S1AZI5</accession>
<feature type="domain" description="EF-hand" evidence="3">
    <location>
        <begin position="82"/>
        <end position="99"/>
    </location>
</feature>
<dbReference type="AlphaFoldDB" id="A0A0S1AZI5"/>